<dbReference type="PROSITE" id="PS50089">
    <property type="entry name" value="ZF_RING_2"/>
    <property type="match status" value="1"/>
</dbReference>
<dbReference type="Gene3D" id="3.30.40.10">
    <property type="entry name" value="Zinc/RING finger domain, C3HC4 (zinc finger)"/>
    <property type="match status" value="1"/>
</dbReference>
<dbReference type="EMBL" id="JAVRRT010000005">
    <property type="protein sequence ID" value="KAK5171956.1"/>
    <property type="molecule type" value="Genomic_DNA"/>
</dbReference>
<feature type="compositionally biased region" description="Polar residues" evidence="2">
    <location>
        <begin position="183"/>
        <end position="195"/>
    </location>
</feature>
<reference evidence="5 6" key="1">
    <citation type="submission" date="2023-08" db="EMBL/GenBank/DDBJ databases">
        <title>Black Yeasts Isolated from many extreme environments.</title>
        <authorList>
            <person name="Coleine C."/>
            <person name="Stajich J.E."/>
            <person name="Selbmann L."/>
        </authorList>
    </citation>
    <scope>NUCLEOTIDE SEQUENCE [LARGE SCALE GENOMIC DNA]</scope>
    <source>
        <strain evidence="5 6">CCFEE 5935</strain>
    </source>
</reference>
<evidence type="ECO:0000256" key="3">
    <source>
        <dbReference type="SAM" id="Phobius"/>
    </source>
</evidence>
<keyword evidence="1" id="KW-0862">Zinc</keyword>
<keyword evidence="3" id="KW-1133">Transmembrane helix</keyword>
<evidence type="ECO:0000313" key="6">
    <source>
        <dbReference type="Proteomes" id="UP001337655"/>
    </source>
</evidence>
<dbReference type="CDD" id="cd16473">
    <property type="entry name" value="RING-H2_RNF103"/>
    <property type="match status" value="1"/>
</dbReference>
<feature type="compositionally biased region" description="Polar residues" evidence="2">
    <location>
        <begin position="1"/>
        <end position="11"/>
    </location>
</feature>
<keyword evidence="3" id="KW-0472">Membrane</keyword>
<dbReference type="GO" id="GO:0006511">
    <property type="term" value="P:ubiquitin-dependent protein catabolic process"/>
    <property type="evidence" value="ECO:0007669"/>
    <property type="project" value="TreeGrafter"/>
</dbReference>
<dbReference type="GO" id="GO:0008270">
    <property type="term" value="F:zinc ion binding"/>
    <property type="evidence" value="ECO:0007669"/>
    <property type="project" value="UniProtKB-KW"/>
</dbReference>
<dbReference type="GeneID" id="89924939"/>
<dbReference type="GO" id="GO:0005737">
    <property type="term" value="C:cytoplasm"/>
    <property type="evidence" value="ECO:0007669"/>
    <property type="project" value="TreeGrafter"/>
</dbReference>
<dbReference type="SUPFAM" id="SSF57850">
    <property type="entry name" value="RING/U-box"/>
    <property type="match status" value="1"/>
</dbReference>
<evidence type="ECO:0000256" key="2">
    <source>
        <dbReference type="SAM" id="MobiDB-lite"/>
    </source>
</evidence>
<proteinExistence type="predicted"/>
<comment type="caution">
    <text evidence="5">The sequence shown here is derived from an EMBL/GenBank/DDBJ whole genome shotgun (WGS) entry which is preliminary data.</text>
</comment>
<protein>
    <recommendedName>
        <fullName evidence="4">RING-type domain-containing protein</fullName>
    </recommendedName>
</protein>
<dbReference type="PANTHER" id="PTHR22765">
    <property type="entry name" value="RING FINGER AND PROTEASE ASSOCIATED DOMAIN-CONTAINING"/>
    <property type="match status" value="1"/>
</dbReference>
<dbReference type="InterPro" id="IPR013083">
    <property type="entry name" value="Znf_RING/FYVE/PHD"/>
</dbReference>
<sequence length="457" mass="49353">MSGWPVTSLQSDRAMASSTSAAPTPSPTHHEDKDNNSGPTSSPLLFFVALGFGVVFTNLWIIVGVKYCFRYNARARRAQAMGENADQIDLAAMGPQQRRRRREKKLMPLEEVNERFPQMKYKIWRSTREAEGLPAAGGVTAPPSRAGSIKGETGTIGGDTRNSSETQRPVTALEVAQQDHVDATTSTHRPTTPDATQGAADPSHETEKASEDTSRRADDATDSSASPSSPPPLNRNASVVTIEEEEDEDDPIRTAAPPEMLAAPGDTCAICLDTLEDEDEVRGLTCGHAFHAACVDPWLTGRRACCPLCKADYYIPKPRADGTTDGADASGRRGPTAPPPVWIGGRAGMAFGRPRLLFANPRFFVQEDASRGSPWASTMSTRAARRSRRDQNDGTATQDFAAAQPQEGADGNSGWRSRLPAMRMPRFGRRGQESNGEQTTEQTNDTTPGDLEAGARR</sequence>
<feature type="region of interest" description="Disordered" evidence="2">
    <location>
        <begin position="320"/>
        <end position="341"/>
    </location>
</feature>
<feature type="region of interest" description="Disordered" evidence="2">
    <location>
        <begin position="368"/>
        <end position="457"/>
    </location>
</feature>
<feature type="region of interest" description="Disordered" evidence="2">
    <location>
        <begin position="1"/>
        <end position="38"/>
    </location>
</feature>
<feature type="transmembrane region" description="Helical" evidence="3">
    <location>
        <begin position="44"/>
        <end position="69"/>
    </location>
</feature>
<dbReference type="GO" id="GO:0061630">
    <property type="term" value="F:ubiquitin protein ligase activity"/>
    <property type="evidence" value="ECO:0007669"/>
    <property type="project" value="TreeGrafter"/>
</dbReference>
<organism evidence="5 6">
    <name type="scientific">Saxophila tyrrhenica</name>
    <dbReference type="NCBI Taxonomy" id="1690608"/>
    <lineage>
        <taxon>Eukaryota</taxon>
        <taxon>Fungi</taxon>
        <taxon>Dikarya</taxon>
        <taxon>Ascomycota</taxon>
        <taxon>Pezizomycotina</taxon>
        <taxon>Dothideomycetes</taxon>
        <taxon>Dothideomycetidae</taxon>
        <taxon>Mycosphaerellales</taxon>
        <taxon>Extremaceae</taxon>
        <taxon>Saxophila</taxon>
    </lineage>
</organism>
<dbReference type="InterPro" id="IPR001841">
    <property type="entry name" value="Znf_RING"/>
</dbReference>
<gene>
    <name evidence="5" type="ORF">LTR77_003593</name>
</gene>
<feature type="region of interest" description="Disordered" evidence="2">
    <location>
        <begin position="133"/>
        <end position="237"/>
    </location>
</feature>
<keyword evidence="1" id="KW-0863">Zinc-finger</keyword>
<dbReference type="SMART" id="SM00184">
    <property type="entry name" value="RING"/>
    <property type="match status" value="1"/>
</dbReference>
<dbReference type="PANTHER" id="PTHR22765:SF434">
    <property type="entry name" value="GB|AAD18119.1-RELATED"/>
    <property type="match status" value="1"/>
</dbReference>
<dbReference type="Pfam" id="PF13639">
    <property type="entry name" value="zf-RING_2"/>
    <property type="match status" value="1"/>
</dbReference>
<evidence type="ECO:0000313" key="5">
    <source>
        <dbReference type="EMBL" id="KAK5171956.1"/>
    </source>
</evidence>
<dbReference type="AlphaFoldDB" id="A0AAV9PGY7"/>
<evidence type="ECO:0000256" key="1">
    <source>
        <dbReference type="PROSITE-ProRule" id="PRU00175"/>
    </source>
</evidence>
<keyword evidence="1" id="KW-0479">Metal-binding</keyword>
<name>A0AAV9PGY7_9PEZI</name>
<accession>A0AAV9PGY7</accession>
<feature type="compositionally biased region" description="Polar residues" evidence="2">
    <location>
        <begin position="433"/>
        <end position="447"/>
    </location>
</feature>
<keyword evidence="3" id="KW-0812">Transmembrane</keyword>
<feature type="compositionally biased region" description="Polar residues" evidence="2">
    <location>
        <begin position="160"/>
        <end position="169"/>
    </location>
</feature>
<dbReference type="FunFam" id="3.30.40.10:FF:000539">
    <property type="entry name" value="Ring finger domain protein"/>
    <property type="match status" value="1"/>
</dbReference>
<dbReference type="Proteomes" id="UP001337655">
    <property type="component" value="Unassembled WGS sequence"/>
</dbReference>
<dbReference type="InterPro" id="IPR051826">
    <property type="entry name" value="E3_ubiquitin-ligase_domain"/>
</dbReference>
<feature type="domain" description="RING-type" evidence="4">
    <location>
        <begin position="268"/>
        <end position="310"/>
    </location>
</feature>
<feature type="compositionally biased region" description="Basic and acidic residues" evidence="2">
    <location>
        <begin position="202"/>
        <end position="219"/>
    </location>
</feature>
<keyword evidence="6" id="KW-1185">Reference proteome</keyword>
<dbReference type="RefSeq" id="XP_064660800.1">
    <property type="nucleotide sequence ID" value="XM_064800849.1"/>
</dbReference>
<evidence type="ECO:0000259" key="4">
    <source>
        <dbReference type="PROSITE" id="PS50089"/>
    </source>
</evidence>